<reference evidence="2 3" key="1">
    <citation type="journal article" name="Sci. Rep.">
        <title>Genome-scale phylogenetic analyses confirm Olpidium as the closest living zoosporic fungus to the non-flagellated, terrestrial fungi.</title>
        <authorList>
            <person name="Chang Y."/>
            <person name="Rochon D."/>
            <person name="Sekimoto S."/>
            <person name="Wang Y."/>
            <person name="Chovatia M."/>
            <person name="Sandor L."/>
            <person name="Salamov A."/>
            <person name="Grigoriev I.V."/>
            <person name="Stajich J.E."/>
            <person name="Spatafora J.W."/>
        </authorList>
    </citation>
    <scope>NUCLEOTIDE SEQUENCE [LARGE SCALE GENOMIC DNA]</scope>
    <source>
        <strain evidence="2">S191</strain>
    </source>
</reference>
<feature type="compositionally biased region" description="Low complexity" evidence="1">
    <location>
        <begin position="28"/>
        <end position="41"/>
    </location>
</feature>
<feature type="compositionally biased region" description="Gly residues" evidence="1">
    <location>
        <begin position="68"/>
        <end position="77"/>
    </location>
</feature>
<feature type="region of interest" description="Disordered" evidence="1">
    <location>
        <begin position="1"/>
        <end position="83"/>
    </location>
</feature>
<comment type="caution">
    <text evidence="2">The sequence shown here is derived from an EMBL/GenBank/DDBJ whole genome shotgun (WGS) entry which is preliminary data.</text>
</comment>
<accession>A0A8H8DMQ2</accession>
<dbReference type="Proteomes" id="UP000673691">
    <property type="component" value="Unassembled WGS sequence"/>
</dbReference>
<proteinExistence type="predicted"/>
<keyword evidence="3" id="KW-1185">Reference proteome</keyword>
<sequence length="83" mass="8872">RWRPQARETRVQRGGLRVRRLPREEPGAPRARVRAAAQGPPRLHEPRFGGVPRGGPRAAAAEERGIEKGGLGGGAGGHDGELK</sequence>
<evidence type="ECO:0000313" key="2">
    <source>
        <dbReference type="EMBL" id="KAG5463552.1"/>
    </source>
</evidence>
<dbReference type="EMBL" id="JAEFCI010000434">
    <property type="protein sequence ID" value="KAG5463552.1"/>
    <property type="molecule type" value="Genomic_DNA"/>
</dbReference>
<protein>
    <submittedName>
        <fullName evidence="2">Uncharacterized protein</fullName>
    </submittedName>
</protein>
<evidence type="ECO:0000313" key="3">
    <source>
        <dbReference type="Proteomes" id="UP000673691"/>
    </source>
</evidence>
<feature type="compositionally biased region" description="Low complexity" evidence="1">
    <location>
        <begin position="48"/>
        <end position="59"/>
    </location>
</feature>
<dbReference type="AlphaFoldDB" id="A0A8H8DMQ2"/>
<gene>
    <name evidence="2" type="ORF">BJ554DRAFT_6551</name>
</gene>
<organism evidence="2 3">
    <name type="scientific">Olpidium bornovanus</name>
    <dbReference type="NCBI Taxonomy" id="278681"/>
    <lineage>
        <taxon>Eukaryota</taxon>
        <taxon>Fungi</taxon>
        <taxon>Fungi incertae sedis</taxon>
        <taxon>Olpidiomycota</taxon>
        <taxon>Olpidiomycotina</taxon>
        <taxon>Olpidiomycetes</taxon>
        <taxon>Olpidiales</taxon>
        <taxon>Olpidiaceae</taxon>
        <taxon>Olpidium</taxon>
    </lineage>
</organism>
<name>A0A8H8DMQ2_9FUNG</name>
<evidence type="ECO:0000256" key="1">
    <source>
        <dbReference type="SAM" id="MobiDB-lite"/>
    </source>
</evidence>
<feature type="non-terminal residue" evidence="2">
    <location>
        <position position="1"/>
    </location>
</feature>
<feature type="compositionally biased region" description="Basic and acidic residues" evidence="1">
    <location>
        <begin position="1"/>
        <end position="11"/>
    </location>
</feature>